<organism evidence="10 11">
    <name type="scientific">Glycine soja</name>
    <name type="common">Wild soybean</name>
    <dbReference type="NCBI Taxonomy" id="3848"/>
    <lineage>
        <taxon>Eukaryota</taxon>
        <taxon>Viridiplantae</taxon>
        <taxon>Streptophyta</taxon>
        <taxon>Embryophyta</taxon>
        <taxon>Tracheophyta</taxon>
        <taxon>Spermatophyta</taxon>
        <taxon>Magnoliopsida</taxon>
        <taxon>eudicotyledons</taxon>
        <taxon>Gunneridae</taxon>
        <taxon>Pentapetalae</taxon>
        <taxon>rosids</taxon>
        <taxon>fabids</taxon>
        <taxon>Fabales</taxon>
        <taxon>Fabaceae</taxon>
        <taxon>Papilionoideae</taxon>
        <taxon>50 kb inversion clade</taxon>
        <taxon>NPAAA clade</taxon>
        <taxon>indigoferoid/millettioid clade</taxon>
        <taxon>Phaseoleae</taxon>
        <taxon>Glycine</taxon>
        <taxon>Glycine subgen. Soja</taxon>
    </lineage>
</organism>
<name>A0A445M2Q5_GLYSO</name>
<accession>A0A445M2Q5</accession>
<comment type="caution">
    <text evidence="8">Lacks conserved residue(s) required for the propagation of feature annotation.</text>
</comment>
<dbReference type="PANTHER" id="PTHR33573:SF57">
    <property type="entry name" value="CASP-LIKE PROTEIN 4B1"/>
    <property type="match status" value="1"/>
</dbReference>
<dbReference type="Proteomes" id="UP000289340">
    <property type="component" value="Chromosome 1"/>
</dbReference>
<evidence type="ECO:0000256" key="5">
    <source>
        <dbReference type="ARBA" id="ARBA00022692"/>
    </source>
</evidence>
<comment type="subcellular location">
    <subcellularLocation>
        <location evidence="1 8">Cell membrane</location>
        <topology evidence="1 8">Multi-pass membrane protein</topology>
    </subcellularLocation>
</comment>
<evidence type="ECO:0000256" key="4">
    <source>
        <dbReference type="ARBA" id="ARBA00022475"/>
    </source>
</evidence>
<evidence type="ECO:0000313" key="11">
    <source>
        <dbReference type="Proteomes" id="UP000289340"/>
    </source>
</evidence>
<evidence type="ECO:0000256" key="7">
    <source>
        <dbReference type="ARBA" id="ARBA00023136"/>
    </source>
</evidence>
<protein>
    <recommendedName>
        <fullName evidence="8">CASP-like protein</fullName>
    </recommendedName>
</protein>
<keyword evidence="7 8" id="KW-0472">Membrane</keyword>
<comment type="caution">
    <text evidence="10">The sequence shown here is derived from an EMBL/GenBank/DDBJ whole genome shotgun (WGS) entry which is preliminary data.</text>
</comment>
<evidence type="ECO:0000256" key="3">
    <source>
        <dbReference type="ARBA" id="ARBA00011489"/>
    </source>
</evidence>
<evidence type="ECO:0000256" key="1">
    <source>
        <dbReference type="ARBA" id="ARBA00004651"/>
    </source>
</evidence>
<evidence type="ECO:0000256" key="2">
    <source>
        <dbReference type="ARBA" id="ARBA00007651"/>
    </source>
</evidence>
<feature type="domain" description="Casparian strip membrane protein" evidence="9">
    <location>
        <begin position="100"/>
        <end position="229"/>
    </location>
</feature>
<keyword evidence="11" id="KW-1185">Reference proteome</keyword>
<sequence length="254" mass="28829">MIRQHNHKTGFQNKKFGHIHNKLCVLLLHFGLHLSIHCCLNFKPWNPKSVMEDQKEKISVSENLEMNIDVQPELFVDKHEPETGGDTTGILRRWKRKEMLRRGSLGLRGIALFMSLISLILTASNKHGYWNFDKFEEYRYMLAVAALSSLYTVVQVFRQVHELFTGKSLMRPKTEGLIDFVGDQVVAYLLISSTSSAIPPTDRMREVTTNIFTDSAAAGIAFSFFAFCCLALSAVISGYKLSTQTYTPMNILDS</sequence>
<evidence type="ECO:0000256" key="6">
    <source>
        <dbReference type="ARBA" id="ARBA00022989"/>
    </source>
</evidence>
<reference evidence="10 11" key="1">
    <citation type="submission" date="2018-09" db="EMBL/GenBank/DDBJ databases">
        <title>A high-quality reference genome of wild soybean provides a powerful tool to mine soybean genomes.</title>
        <authorList>
            <person name="Xie M."/>
            <person name="Chung C.Y.L."/>
            <person name="Li M.-W."/>
            <person name="Wong F.-L."/>
            <person name="Chan T.-F."/>
            <person name="Lam H.-M."/>
        </authorList>
    </citation>
    <scope>NUCLEOTIDE SEQUENCE [LARGE SCALE GENOMIC DNA]</scope>
    <source>
        <strain evidence="11">cv. W05</strain>
        <tissue evidence="10">Hypocotyl of etiolated seedlings</tissue>
    </source>
</reference>
<evidence type="ECO:0000313" key="10">
    <source>
        <dbReference type="EMBL" id="RZC29733.1"/>
    </source>
</evidence>
<comment type="similarity">
    <text evidence="2 8">Belongs to the Casparian strip membrane proteins (CASP) family.</text>
</comment>
<dbReference type="InterPro" id="IPR006702">
    <property type="entry name" value="CASP_dom"/>
</dbReference>
<dbReference type="Pfam" id="PF04535">
    <property type="entry name" value="CASP_dom"/>
    <property type="match status" value="1"/>
</dbReference>
<dbReference type="EMBL" id="QZWG01000001">
    <property type="protein sequence ID" value="RZC29733.1"/>
    <property type="molecule type" value="Genomic_DNA"/>
</dbReference>
<evidence type="ECO:0000259" key="9">
    <source>
        <dbReference type="Pfam" id="PF04535"/>
    </source>
</evidence>
<comment type="subunit">
    <text evidence="3 8">Homodimer and heterodimers.</text>
</comment>
<feature type="transmembrane region" description="Helical" evidence="8">
    <location>
        <begin position="138"/>
        <end position="157"/>
    </location>
</feature>
<feature type="transmembrane region" description="Helical" evidence="8">
    <location>
        <begin position="105"/>
        <end position="123"/>
    </location>
</feature>
<dbReference type="AlphaFoldDB" id="A0A445M2Q5"/>
<dbReference type="PANTHER" id="PTHR33573">
    <property type="entry name" value="CASP-LIKE PROTEIN 4A4"/>
    <property type="match status" value="1"/>
</dbReference>
<keyword evidence="4 8" id="KW-1003">Cell membrane</keyword>
<proteinExistence type="inferred from homology"/>
<evidence type="ECO:0000256" key="8">
    <source>
        <dbReference type="RuleBase" id="RU361233"/>
    </source>
</evidence>
<dbReference type="GO" id="GO:0005886">
    <property type="term" value="C:plasma membrane"/>
    <property type="evidence" value="ECO:0007669"/>
    <property type="project" value="UniProtKB-SubCell"/>
</dbReference>
<dbReference type="Gramene" id="XM_028381589.1">
    <property type="protein sequence ID" value="XP_028237390.1"/>
    <property type="gene ID" value="LOC114416637"/>
</dbReference>
<feature type="transmembrane region" description="Helical" evidence="8">
    <location>
        <begin position="218"/>
        <end position="239"/>
    </location>
</feature>
<keyword evidence="6 8" id="KW-1133">Transmembrane helix</keyword>
<gene>
    <name evidence="10" type="ORF">D0Y65_001364</name>
</gene>
<keyword evidence="5 8" id="KW-0812">Transmembrane</keyword>